<dbReference type="CDD" id="cd04301">
    <property type="entry name" value="NAT_SF"/>
    <property type="match status" value="1"/>
</dbReference>
<dbReference type="InterPro" id="IPR050832">
    <property type="entry name" value="Bact_Acetyltransf"/>
</dbReference>
<proteinExistence type="predicted"/>
<comment type="caution">
    <text evidence="4">The sequence shown here is derived from an EMBL/GenBank/DDBJ whole genome shotgun (WGS) entry which is preliminary data.</text>
</comment>
<reference evidence="4" key="2">
    <citation type="submission" date="2020-09" db="EMBL/GenBank/DDBJ databases">
        <authorList>
            <person name="Sun Q."/>
            <person name="Ohkuma M."/>
        </authorList>
    </citation>
    <scope>NUCLEOTIDE SEQUENCE</scope>
    <source>
        <strain evidence="4">JCM 4633</strain>
    </source>
</reference>
<organism evidence="4 5">
    <name type="scientific">Streptomyces cinnamoneus</name>
    <name type="common">Streptoverticillium cinnamoneum</name>
    <dbReference type="NCBI Taxonomy" id="53446"/>
    <lineage>
        <taxon>Bacteria</taxon>
        <taxon>Bacillati</taxon>
        <taxon>Actinomycetota</taxon>
        <taxon>Actinomycetes</taxon>
        <taxon>Kitasatosporales</taxon>
        <taxon>Streptomycetaceae</taxon>
        <taxon>Streptomyces</taxon>
        <taxon>Streptomyces cinnamoneus group</taxon>
    </lineage>
</organism>
<dbReference type="PROSITE" id="PS51186">
    <property type="entry name" value="GNAT"/>
    <property type="match status" value="1"/>
</dbReference>
<dbReference type="Proteomes" id="UP000646244">
    <property type="component" value="Unassembled WGS sequence"/>
</dbReference>
<dbReference type="EMBL" id="BMVB01000035">
    <property type="protein sequence ID" value="GHC72113.1"/>
    <property type="molecule type" value="Genomic_DNA"/>
</dbReference>
<name>A0A918WR19_STRCJ</name>
<evidence type="ECO:0000256" key="2">
    <source>
        <dbReference type="ARBA" id="ARBA00023315"/>
    </source>
</evidence>
<keyword evidence="2" id="KW-0012">Acyltransferase</keyword>
<reference evidence="4" key="1">
    <citation type="journal article" date="2014" name="Int. J. Syst. Evol. Microbiol.">
        <title>Complete genome sequence of Corynebacterium casei LMG S-19264T (=DSM 44701T), isolated from a smear-ripened cheese.</title>
        <authorList>
            <consortium name="US DOE Joint Genome Institute (JGI-PGF)"/>
            <person name="Walter F."/>
            <person name="Albersmeier A."/>
            <person name="Kalinowski J."/>
            <person name="Ruckert C."/>
        </authorList>
    </citation>
    <scope>NUCLEOTIDE SEQUENCE</scope>
    <source>
        <strain evidence="4">JCM 4633</strain>
    </source>
</reference>
<sequence length="143" mass="16168">MKIIDLAPGDTRLLSDLLPVLRELRPHLTEDLFREIYDEGHGLGLRFTAAYDDDGRCVGAAGWRIVVNTSTVRSLYVDDLVTASDARSTGVGRHLLTYLQEHARETGCHLFTLDSATHRTDAHRFYLRERMAIAAFHFQKELG</sequence>
<dbReference type="SUPFAM" id="SSF55729">
    <property type="entry name" value="Acyl-CoA N-acyltransferases (Nat)"/>
    <property type="match status" value="1"/>
</dbReference>
<dbReference type="Gene3D" id="3.40.630.30">
    <property type="match status" value="1"/>
</dbReference>
<dbReference type="InterPro" id="IPR000182">
    <property type="entry name" value="GNAT_dom"/>
</dbReference>
<dbReference type="PANTHER" id="PTHR43877">
    <property type="entry name" value="AMINOALKYLPHOSPHONATE N-ACETYLTRANSFERASE-RELATED-RELATED"/>
    <property type="match status" value="1"/>
</dbReference>
<dbReference type="AlphaFoldDB" id="A0A918WR19"/>
<evidence type="ECO:0000313" key="5">
    <source>
        <dbReference type="Proteomes" id="UP000646244"/>
    </source>
</evidence>
<evidence type="ECO:0000259" key="3">
    <source>
        <dbReference type="PROSITE" id="PS51186"/>
    </source>
</evidence>
<accession>A0A918WR19</accession>
<dbReference type="PANTHER" id="PTHR43877:SF2">
    <property type="entry name" value="AMINOALKYLPHOSPHONATE N-ACETYLTRANSFERASE-RELATED"/>
    <property type="match status" value="1"/>
</dbReference>
<evidence type="ECO:0000256" key="1">
    <source>
        <dbReference type="ARBA" id="ARBA00022679"/>
    </source>
</evidence>
<gene>
    <name evidence="4" type="ORF">GCM10010507_59010</name>
</gene>
<protein>
    <submittedName>
        <fullName evidence="4">N-acetyltransferase GCN5</fullName>
    </submittedName>
</protein>
<dbReference type="GO" id="GO:0016747">
    <property type="term" value="F:acyltransferase activity, transferring groups other than amino-acyl groups"/>
    <property type="evidence" value="ECO:0007669"/>
    <property type="project" value="InterPro"/>
</dbReference>
<dbReference type="RefSeq" id="WP_190113001.1">
    <property type="nucleotide sequence ID" value="NZ_BMVB01000035.1"/>
</dbReference>
<feature type="domain" description="N-acetyltransferase" evidence="3">
    <location>
        <begin position="4"/>
        <end position="143"/>
    </location>
</feature>
<dbReference type="Pfam" id="PF00583">
    <property type="entry name" value="Acetyltransf_1"/>
    <property type="match status" value="1"/>
</dbReference>
<keyword evidence="1" id="KW-0808">Transferase</keyword>
<evidence type="ECO:0000313" key="4">
    <source>
        <dbReference type="EMBL" id="GHC72113.1"/>
    </source>
</evidence>
<dbReference type="InterPro" id="IPR016181">
    <property type="entry name" value="Acyl_CoA_acyltransferase"/>
</dbReference>